<dbReference type="EMBL" id="JAULBC010000004">
    <property type="protein sequence ID" value="MEX6688389.1"/>
    <property type="molecule type" value="Genomic_DNA"/>
</dbReference>
<keyword evidence="5 9" id="KW-0418">Kinase</keyword>
<comment type="caution">
    <text evidence="9">The sequence shown here is derived from an EMBL/GenBank/DDBJ whole genome shotgun (WGS) entry which is preliminary data.</text>
</comment>
<dbReference type="Pfam" id="PF00512">
    <property type="entry name" value="HisKA"/>
    <property type="match status" value="1"/>
</dbReference>
<keyword evidence="7" id="KW-0812">Transmembrane</keyword>
<evidence type="ECO:0000256" key="1">
    <source>
        <dbReference type="ARBA" id="ARBA00000085"/>
    </source>
</evidence>
<dbReference type="PANTHER" id="PTHR45453">
    <property type="entry name" value="PHOSPHATE REGULON SENSOR PROTEIN PHOR"/>
    <property type="match status" value="1"/>
</dbReference>
<evidence type="ECO:0000256" key="4">
    <source>
        <dbReference type="ARBA" id="ARBA00022679"/>
    </source>
</evidence>
<evidence type="ECO:0000256" key="5">
    <source>
        <dbReference type="ARBA" id="ARBA00022777"/>
    </source>
</evidence>
<accession>A0ABV3ZES8</accession>
<dbReference type="PRINTS" id="PR00344">
    <property type="entry name" value="BCTRLSENSOR"/>
</dbReference>
<evidence type="ECO:0000256" key="7">
    <source>
        <dbReference type="SAM" id="Phobius"/>
    </source>
</evidence>
<proteinExistence type="predicted"/>
<keyword evidence="7" id="KW-0472">Membrane</keyword>
<name>A0ABV3ZES8_9BACT</name>
<dbReference type="InterPro" id="IPR004358">
    <property type="entry name" value="Sig_transdc_His_kin-like_C"/>
</dbReference>
<dbReference type="InterPro" id="IPR036097">
    <property type="entry name" value="HisK_dim/P_sf"/>
</dbReference>
<feature type="transmembrane region" description="Helical" evidence="7">
    <location>
        <begin position="89"/>
        <end position="110"/>
    </location>
</feature>
<dbReference type="SMART" id="SM00388">
    <property type="entry name" value="HisKA"/>
    <property type="match status" value="1"/>
</dbReference>
<dbReference type="Gene3D" id="3.30.565.10">
    <property type="entry name" value="Histidine kinase-like ATPase, C-terminal domain"/>
    <property type="match status" value="1"/>
</dbReference>
<dbReference type="Proteomes" id="UP001560573">
    <property type="component" value="Unassembled WGS sequence"/>
</dbReference>
<dbReference type="EC" id="2.7.13.3" evidence="2"/>
<evidence type="ECO:0000259" key="8">
    <source>
        <dbReference type="PROSITE" id="PS50109"/>
    </source>
</evidence>
<evidence type="ECO:0000256" key="6">
    <source>
        <dbReference type="ARBA" id="ARBA00023012"/>
    </source>
</evidence>
<keyword evidence="6" id="KW-0902">Two-component regulatory system</keyword>
<dbReference type="InterPro" id="IPR003661">
    <property type="entry name" value="HisK_dim/P_dom"/>
</dbReference>
<evidence type="ECO:0000256" key="3">
    <source>
        <dbReference type="ARBA" id="ARBA00022553"/>
    </source>
</evidence>
<dbReference type="CDD" id="cd00075">
    <property type="entry name" value="HATPase"/>
    <property type="match status" value="1"/>
</dbReference>
<keyword evidence="7" id="KW-1133">Transmembrane helix</keyword>
<dbReference type="Gene3D" id="1.10.287.130">
    <property type="match status" value="1"/>
</dbReference>
<dbReference type="RefSeq" id="WP_369329800.1">
    <property type="nucleotide sequence ID" value="NZ_JAULBC010000004.1"/>
</dbReference>
<protein>
    <recommendedName>
        <fullName evidence="2">histidine kinase</fullName>
        <ecNumber evidence="2">2.7.13.3</ecNumber>
    </recommendedName>
</protein>
<dbReference type="SUPFAM" id="SSF47384">
    <property type="entry name" value="Homodimeric domain of signal transducing histidine kinase"/>
    <property type="match status" value="1"/>
</dbReference>
<dbReference type="SUPFAM" id="SSF55874">
    <property type="entry name" value="ATPase domain of HSP90 chaperone/DNA topoisomerase II/histidine kinase"/>
    <property type="match status" value="1"/>
</dbReference>
<dbReference type="PROSITE" id="PS50109">
    <property type="entry name" value="HIS_KIN"/>
    <property type="match status" value="1"/>
</dbReference>
<dbReference type="GO" id="GO:0016301">
    <property type="term" value="F:kinase activity"/>
    <property type="evidence" value="ECO:0007669"/>
    <property type="project" value="UniProtKB-KW"/>
</dbReference>
<keyword evidence="3" id="KW-0597">Phosphoprotein</keyword>
<keyword evidence="10" id="KW-1185">Reference proteome</keyword>
<dbReference type="InterPro" id="IPR003594">
    <property type="entry name" value="HATPase_dom"/>
</dbReference>
<evidence type="ECO:0000313" key="10">
    <source>
        <dbReference type="Proteomes" id="UP001560573"/>
    </source>
</evidence>
<feature type="transmembrane region" description="Helical" evidence="7">
    <location>
        <begin position="26"/>
        <end position="49"/>
    </location>
</feature>
<evidence type="ECO:0000313" key="9">
    <source>
        <dbReference type="EMBL" id="MEX6688389.1"/>
    </source>
</evidence>
<dbReference type="InterPro" id="IPR005467">
    <property type="entry name" value="His_kinase_dom"/>
</dbReference>
<dbReference type="InterPro" id="IPR050351">
    <property type="entry name" value="BphY/WalK/GraS-like"/>
</dbReference>
<sequence length="339" mass="39066">MHPDKSDINKSDISDQMKSFYKKQRLRIITLAYWFLLVYILSGFVWWFISLENQNNQTFAYKVEELKKDDPKFPQRLSELEDARKRKHYGYIGEGITFLLVTLVGAVFVYRATKRQLNLNHQQQNFMMAVTHELKTPIAITRLNLETLQKRKLEEAQQQKLISNTLNEVNRLNVLCNNILVASQLDAGSYSINKQDIDLSKLVDECITDYRQRYPQRAITGNVQENLYFEGEPLLLQMLASNLVDNALKYSPKTSEIAVTLRTDNNSILFSVADEGEGIPDTEKKMIFEKFYRVGDEATRKAKGTGLGLYLCKRIVKDHGGHIAVTDNHPKGSVFTVRF</sequence>
<dbReference type="PANTHER" id="PTHR45453:SF1">
    <property type="entry name" value="PHOSPHATE REGULON SENSOR PROTEIN PHOR"/>
    <property type="match status" value="1"/>
</dbReference>
<dbReference type="Pfam" id="PF02518">
    <property type="entry name" value="HATPase_c"/>
    <property type="match status" value="1"/>
</dbReference>
<evidence type="ECO:0000256" key="2">
    <source>
        <dbReference type="ARBA" id="ARBA00012438"/>
    </source>
</evidence>
<comment type="catalytic activity">
    <reaction evidence="1">
        <text>ATP + protein L-histidine = ADP + protein N-phospho-L-histidine.</text>
        <dbReference type="EC" id="2.7.13.3"/>
    </reaction>
</comment>
<keyword evidence="4" id="KW-0808">Transferase</keyword>
<organism evidence="9 10">
    <name type="scientific">Danxiaibacter flavus</name>
    <dbReference type="NCBI Taxonomy" id="3049108"/>
    <lineage>
        <taxon>Bacteria</taxon>
        <taxon>Pseudomonadati</taxon>
        <taxon>Bacteroidota</taxon>
        <taxon>Chitinophagia</taxon>
        <taxon>Chitinophagales</taxon>
        <taxon>Chitinophagaceae</taxon>
        <taxon>Danxiaibacter</taxon>
    </lineage>
</organism>
<dbReference type="SMART" id="SM00387">
    <property type="entry name" value="HATPase_c"/>
    <property type="match status" value="1"/>
</dbReference>
<gene>
    <name evidence="9" type="ORF">QTN47_12825</name>
</gene>
<dbReference type="InterPro" id="IPR036890">
    <property type="entry name" value="HATPase_C_sf"/>
</dbReference>
<feature type="domain" description="Histidine kinase" evidence="8">
    <location>
        <begin position="129"/>
        <end position="339"/>
    </location>
</feature>
<reference evidence="9 10" key="1">
    <citation type="submission" date="2023-07" db="EMBL/GenBank/DDBJ databases">
        <authorList>
            <person name="Lian W.-H."/>
        </authorList>
    </citation>
    <scope>NUCLEOTIDE SEQUENCE [LARGE SCALE GENOMIC DNA]</scope>
    <source>
        <strain evidence="9 10">SYSU DXS3180</strain>
    </source>
</reference>
<dbReference type="CDD" id="cd00082">
    <property type="entry name" value="HisKA"/>
    <property type="match status" value="1"/>
</dbReference>